<keyword evidence="3" id="KW-1185">Reference proteome</keyword>
<name>A0ABT7NLI0_9SPHI</name>
<comment type="caution">
    <text evidence="2">The sequence shown here is derived from an EMBL/GenBank/DDBJ whole genome shotgun (WGS) entry which is preliminary data.</text>
</comment>
<reference evidence="2" key="2">
    <citation type="journal article" date="2022" name="Sci. Total Environ.">
        <title>Prevalence, transmission, and molecular epidemiology of tet(X)-positive bacteria among humans, animals, and environmental niches in China: An epidemiological, and genomic-based study.</title>
        <authorList>
            <person name="Dong N."/>
            <person name="Zeng Y."/>
            <person name="Cai C."/>
            <person name="Sun C."/>
            <person name="Lu J."/>
            <person name="Liu C."/>
            <person name="Zhou H."/>
            <person name="Sun Q."/>
            <person name="Shu L."/>
            <person name="Wang H."/>
            <person name="Wang Y."/>
            <person name="Wang S."/>
            <person name="Wu C."/>
            <person name="Chan E.W."/>
            <person name="Chen G."/>
            <person name="Shen Z."/>
            <person name="Chen S."/>
            <person name="Zhang R."/>
        </authorList>
    </citation>
    <scope>NUCLEOTIDE SEQUENCE</scope>
    <source>
        <strain evidence="2">R1692</strain>
    </source>
</reference>
<evidence type="ECO:0000259" key="1">
    <source>
        <dbReference type="Pfam" id="PF12867"/>
    </source>
</evidence>
<organism evidence="2 3">
    <name type="scientific">Sphingobacterium hotanense</name>
    <dbReference type="NCBI Taxonomy" id="649196"/>
    <lineage>
        <taxon>Bacteria</taxon>
        <taxon>Pseudomonadati</taxon>
        <taxon>Bacteroidota</taxon>
        <taxon>Sphingobacteriia</taxon>
        <taxon>Sphingobacteriales</taxon>
        <taxon>Sphingobacteriaceae</taxon>
        <taxon>Sphingobacterium</taxon>
    </lineage>
</organism>
<dbReference type="Pfam" id="PF12867">
    <property type="entry name" value="DinB_2"/>
    <property type="match status" value="1"/>
</dbReference>
<sequence>MENQQNLEVWMRGPIEGISVILQPAAHALLQVKEDIPKLLNSEDDQYIWIKPFGMASSAFHVLHIIGVIDRMFTYAAGKSLSEEQFEYLDKENSPNQDISVDEMLDNLNHAVERATNDLKEIDDITLTEERFIGRKMIPTTQLGLLFHAAEHAQRHYGQLLVTIKTVRGLFQQGSIH</sequence>
<feature type="domain" description="DinB-like" evidence="1">
    <location>
        <begin position="38"/>
        <end position="160"/>
    </location>
</feature>
<dbReference type="InterPro" id="IPR034660">
    <property type="entry name" value="DinB/YfiT-like"/>
</dbReference>
<dbReference type="SUPFAM" id="SSF109854">
    <property type="entry name" value="DinB/YfiT-like putative metalloenzymes"/>
    <property type="match status" value="1"/>
</dbReference>
<protein>
    <submittedName>
        <fullName evidence="2">DinB family protein</fullName>
    </submittedName>
</protein>
<proteinExistence type="predicted"/>
<evidence type="ECO:0000313" key="2">
    <source>
        <dbReference type="EMBL" id="MDM1048001.1"/>
    </source>
</evidence>
<dbReference type="InterPro" id="IPR024775">
    <property type="entry name" value="DinB-like"/>
</dbReference>
<dbReference type="Gene3D" id="1.20.120.450">
    <property type="entry name" value="dinb family like domain"/>
    <property type="match status" value="1"/>
</dbReference>
<dbReference type="EMBL" id="JACAGK010000015">
    <property type="protein sequence ID" value="MDM1048001.1"/>
    <property type="molecule type" value="Genomic_DNA"/>
</dbReference>
<gene>
    <name evidence="2" type="ORF">HX018_07110</name>
</gene>
<accession>A0ABT7NLI0</accession>
<evidence type="ECO:0000313" key="3">
    <source>
        <dbReference type="Proteomes" id="UP001170954"/>
    </source>
</evidence>
<dbReference type="Proteomes" id="UP001170954">
    <property type="component" value="Unassembled WGS sequence"/>
</dbReference>
<reference evidence="2" key="1">
    <citation type="submission" date="2020-06" db="EMBL/GenBank/DDBJ databases">
        <authorList>
            <person name="Dong N."/>
        </authorList>
    </citation>
    <scope>NUCLEOTIDE SEQUENCE</scope>
    <source>
        <strain evidence="2">R1692</strain>
    </source>
</reference>